<feature type="binding site" evidence="13">
    <location>
        <begin position="165"/>
        <end position="166"/>
    </location>
    <ligand>
        <name>(S)-2,3,4,5-tetrahydrodipicolinate</name>
        <dbReference type="ChEBI" id="CHEBI:16845"/>
    </ligand>
</feature>
<dbReference type="Gene3D" id="3.30.360.10">
    <property type="entry name" value="Dihydrodipicolinate Reductase, domain 2"/>
    <property type="match status" value="1"/>
</dbReference>
<dbReference type="PANTHER" id="PTHR20836">
    <property type="entry name" value="DIHYDRODIPICOLINATE REDUCTASE"/>
    <property type="match status" value="1"/>
</dbReference>
<dbReference type="PANTHER" id="PTHR20836:SF0">
    <property type="entry name" value="4-HYDROXY-TETRAHYDRODIPICOLINATE REDUCTASE 1, CHLOROPLASTIC-RELATED"/>
    <property type="match status" value="1"/>
</dbReference>
<evidence type="ECO:0000256" key="4">
    <source>
        <dbReference type="ARBA" id="ARBA00022857"/>
    </source>
</evidence>
<evidence type="ECO:0000256" key="11">
    <source>
        <dbReference type="ARBA" id="ARBA00049080"/>
    </source>
</evidence>
<dbReference type="InterPro" id="IPR022663">
    <property type="entry name" value="DapB_C"/>
</dbReference>
<dbReference type="Proteomes" id="UP001366166">
    <property type="component" value="Chromosome"/>
</dbReference>
<evidence type="ECO:0000256" key="9">
    <source>
        <dbReference type="ARBA" id="ARBA00037922"/>
    </source>
</evidence>
<evidence type="ECO:0000256" key="6">
    <source>
        <dbReference type="ARBA" id="ARBA00023002"/>
    </source>
</evidence>
<accession>A0AAU9EI67</accession>
<dbReference type="InterPro" id="IPR000846">
    <property type="entry name" value="DapB_N"/>
</dbReference>
<dbReference type="NCBIfam" id="TIGR00036">
    <property type="entry name" value="dapB"/>
    <property type="match status" value="1"/>
</dbReference>
<dbReference type="HAMAP" id="MF_00102">
    <property type="entry name" value="DapB"/>
    <property type="match status" value="1"/>
</dbReference>
<dbReference type="InterPro" id="IPR036291">
    <property type="entry name" value="NAD(P)-bd_dom_sf"/>
</dbReference>
<evidence type="ECO:0000313" key="16">
    <source>
        <dbReference type="EMBL" id="BEQ14954.1"/>
    </source>
</evidence>
<dbReference type="EC" id="1.17.1.8" evidence="10 13"/>
<gene>
    <name evidence="13 16" type="primary">dapB</name>
    <name evidence="16" type="ORF">FAK_20200</name>
</gene>
<organism evidence="16 17">
    <name type="scientific">Desulfoferula mesophila</name>
    <dbReference type="NCBI Taxonomy" id="3058419"/>
    <lineage>
        <taxon>Bacteria</taxon>
        <taxon>Pseudomonadati</taxon>
        <taxon>Thermodesulfobacteriota</taxon>
        <taxon>Desulfarculia</taxon>
        <taxon>Desulfarculales</taxon>
        <taxon>Desulfarculaceae</taxon>
        <taxon>Desulfoferula</taxon>
    </lineage>
</organism>
<sequence>MVKITVAGAAGRMGGHIARAVYNRQGAELAGAFEAPGNPTVGKSLAGVVGLSGAEGVVGDDPAEALAEAQVLIDFTSPASSIKNLKLCATLGKAAVIGTTGLNEAQKKTLVAQAKKVPVVFAPNMSVGMNLMFKLVAQMAQVLGPDYALEVLEAHHDQKKDAPSGTAVRLIEELCRVRGWNYDEVCRHGRVGMTGARTANELGVSVIRGGDIVGEHTVYFIANGERLELTHRAHNRDTFAQGAVRAALWVVNKEPGLYDMQDVLGLREAGKSEQE</sequence>
<feature type="binding site" evidence="13">
    <location>
        <position position="34"/>
    </location>
    <ligand>
        <name>NAD(+)</name>
        <dbReference type="ChEBI" id="CHEBI:57540"/>
    </ligand>
</feature>
<dbReference type="SUPFAM" id="SSF51735">
    <property type="entry name" value="NAD(P)-binding Rossmann-fold domains"/>
    <property type="match status" value="1"/>
</dbReference>
<keyword evidence="2 13" id="KW-0963">Cytoplasm</keyword>
<protein>
    <recommendedName>
        <fullName evidence="10 13">4-hydroxy-tetrahydrodipicolinate reductase</fullName>
        <shortName evidence="13">HTPA reductase</shortName>
        <ecNumber evidence="10 13">1.17.1.8</ecNumber>
    </recommendedName>
</protein>
<comment type="similarity">
    <text evidence="1 13">Belongs to the DapB family.</text>
</comment>
<comment type="caution">
    <text evidence="13">Lacks conserved residue(s) required for the propagation of feature annotation.</text>
</comment>
<dbReference type="GO" id="GO:0050661">
    <property type="term" value="F:NADP binding"/>
    <property type="evidence" value="ECO:0007669"/>
    <property type="project" value="UniProtKB-UniRule"/>
</dbReference>
<evidence type="ECO:0000259" key="15">
    <source>
        <dbReference type="Pfam" id="PF05173"/>
    </source>
</evidence>
<evidence type="ECO:0000256" key="13">
    <source>
        <dbReference type="HAMAP-Rule" id="MF_00102"/>
    </source>
</evidence>
<dbReference type="GO" id="GO:0009089">
    <property type="term" value="P:lysine biosynthetic process via diaminopimelate"/>
    <property type="evidence" value="ECO:0007669"/>
    <property type="project" value="UniProtKB-UniRule"/>
</dbReference>
<dbReference type="GO" id="GO:0016726">
    <property type="term" value="F:oxidoreductase activity, acting on CH or CH2 groups, NAD or NADP as acceptor"/>
    <property type="evidence" value="ECO:0007669"/>
    <property type="project" value="UniProtKB-UniRule"/>
</dbReference>
<evidence type="ECO:0000256" key="2">
    <source>
        <dbReference type="ARBA" id="ARBA00022490"/>
    </source>
</evidence>
<dbReference type="SUPFAM" id="SSF55347">
    <property type="entry name" value="Glyceraldehyde-3-phosphate dehydrogenase-like, C-terminal domain"/>
    <property type="match status" value="1"/>
</dbReference>
<feature type="domain" description="Dihydrodipicolinate reductase C-terminal" evidence="15">
    <location>
        <begin position="128"/>
        <end position="264"/>
    </location>
</feature>
<dbReference type="Pfam" id="PF01113">
    <property type="entry name" value="DapB_N"/>
    <property type="match status" value="1"/>
</dbReference>
<comment type="subunit">
    <text evidence="13">Homotetramer.</text>
</comment>
<evidence type="ECO:0000256" key="10">
    <source>
        <dbReference type="ARBA" id="ARBA00038983"/>
    </source>
</evidence>
<keyword evidence="8 13" id="KW-0457">Lysine biosynthesis</keyword>
<dbReference type="KEGG" id="dmp:FAK_20200"/>
<evidence type="ECO:0000256" key="1">
    <source>
        <dbReference type="ARBA" id="ARBA00006642"/>
    </source>
</evidence>
<dbReference type="FunFam" id="3.30.360.10:FF:000004">
    <property type="entry name" value="4-hydroxy-tetrahydrodipicolinate reductase"/>
    <property type="match status" value="1"/>
</dbReference>
<comment type="catalytic activity">
    <reaction evidence="11 13">
        <text>(S)-2,3,4,5-tetrahydrodipicolinate + NADP(+) + H2O = (2S,4S)-4-hydroxy-2,3,4,5-tetrahydrodipicolinate + NADPH + H(+)</text>
        <dbReference type="Rhea" id="RHEA:35331"/>
        <dbReference type="ChEBI" id="CHEBI:15377"/>
        <dbReference type="ChEBI" id="CHEBI:15378"/>
        <dbReference type="ChEBI" id="CHEBI:16845"/>
        <dbReference type="ChEBI" id="CHEBI:57783"/>
        <dbReference type="ChEBI" id="CHEBI:58349"/>
        <dbReference type="ChEBI" id="CHEBI:67139"/>
        <dbReference type="EC" id="1.17.1.8"/>
    </reaction>
</comment>
<dbReference type="GO" id="GO:0008839">
    <property type="term" value="F:4-hydroxy-tetrahydrodipicolinate reductase"/>
    <property type="evidence" value="ECO:0007669"/>
    <property type="project" value="UniProtKB-UniRule"/>
</dbReference>
<dbReference type="CDD" id="cd02274">
    <property type="entry name" value="DHDPR_N"/>
    <property type="match status" value="1"/>
</dbReference>
<feature type="binding site" evidence="13">
    <location>
        <begin position="122"/>
        <end position="125"/>
    </location>
    <ligand>
        <name>NAD(+)</name>
        <dbReference type="ChEBI" id="CHEBI:57540"/>
    </ligand>
</feature>
<dbReference type="RefSeq" id="WP_338606625.1">
    <property type="nucleotide sequence ID" value="NZ_AP028679.1"/>
</dbReference>
<evidence type="ECO:0000256" key="3">
    <source>
        <dbReference type="ARBA" id="ARBA00022605"/>
    </source>
</evidence>
<feature type="binding site" evidence="13">
    <location>
        <begin position="98"/>
        <end position="100"/>
    </location>
    <ligand>
        <name>NAD(+)</name>
        <dbReference type="ChEBI" id="CHEBI:57540"/>
    </ligand>
</feature>
<dbReference type="GO" id="GO:0005829">
    <property type="term" value="C:cytosol"/>
    <property type="evidence" value="ECO:0007669"/>
    <property type="project" value="TreeGrafter"/>
</dbReference>
<feature type="binding site" evidence="13">
    <location>
        <position position="156"/>
    </location>
    <ligand>
        <name>(S)-2,3,4,5-tetrahydrodipicolinate</name>
        <dbReference type="ChEBI" id="CHEBI:16845"/>
    </ligand>
</feature>
<dbReference type="EMBL" id="AP028679">
    <property type="protein sequence ID" value="BEQ14954.1"/>
    <property type="molecule type" value="Genomic_DNA"/>
</dbReference>
<comment type="subcellular location">
    <subcellularLocation>
        <location evidence="13">Cytoplasm</location>
    </subcellularLocation>
</comment>
<evidence type="ECO:0000256" key="7">
    <source>
        <dbReference type="ARBA" id="ARBA00023027"/>
    </source>
</evidence>
<dbReference type="InterPro" id="IPR023940">
    <property type="entry name" value="DHDPR_bac"/>
</dbReference>
<evidence type="ECO:0000256" key="12">
    <source>
        <dbReference type="ARBA" id="ARBA00049396"/>
    </source>
</evidence>
<feature type="binding site" evidence="13">
    <location>
        <begin position="8"/>
        <end position="13"/>
    </location>
    <ligand>
        <name>NAD(+)</name>
        <dbReference type="ChEBI" id="CHEBI:57540"/>
    </ligand>
</feature>
<reference evidence="17" key="1">
    <citation type="journal article" date="2023" name="Arch. Microbiol.">
        <title>Desulfoferula mesophilus gen. nov. sp. nov., a mesophilic sulfate-reducing bacterium isolated from a brackish lake sediment.</title>
        <authorList>
            <person name="Watanabe T."/>
            <person name="Yabe T."/>
            <person name="Tsuji J.M."/>
            <person name="Fukui M."/>
        </authorList>
    </citation>
    <scope>NUCLEOTIDE SEQUENCE [LARGE SCALE GENOMIC DNA]</scope>
    <source>
        <strain evidence="17">12FAK</strain>
    </source>
</reference>
<name>A0AAU9EI67_9BACT</name>
<keyword evidence="5 13" id="KW-0220">Diaminopimelate biosynthesis</keyword>
<proteinExistence type="inferred from homology"/>
<evidence type="ECO:0000259" key="14">
    <source>
        <dbReference type="Pfam" id="PF01113"/>
    </source>
</evidence>
<feature type="active site" description="Proton donor" evidence="13">
    <location>
        <position position="159"/>
    </location>
</feature>
<keyword evidence="3 13" id="KW-0028">Amino-acid biosynthesis</keyword>
<evidence type="ECO:0000256" key="5">
    <source>
        <dbReference type="ARBA" id="ARBA00022915"/>
    </source>
</evidence>
<dbReference type="PROSITE" id="PS01298">
    <property type="entry name" value="DAPB"/>
    <property type="match status" value="1"/>
</dbReference>
<keyword evidence="4 13" id="KW-0521">NADP</keyword>
<dbReference type="AlphaFoldDB" id="A0AAU9EI67"/>
<feature type="active site" description="Proton donor/acceptor" evidence="13">
    <location>
        <position position="155"/>
    </location>
</feature>
<dbReference type="Pfam" id="PF05173">
    <property type="entry name" value="DapB_C"/>
    <property type="match status" value="1"/>
</dbReference>
<evidence type="ECO:0000256" key="8">
    <source>
        <dbReference type="ARBA" id="ARBA00023154"/>
    </source>
</evidence>
<dbReference type="InterPro" id="IPR022664">
    <property type="entry name" value="DapB_N_CS"/>
</dbReference>
<dbReference type="GO" id="GO:0019877">
    <property type="term" value="P:diaminopimelate biosynthetic process"/>
    <property type="evidence" value="ECO:0007669"/>
    <property type="project" value="UniProtKB-UniRule"/>
</dbReference>
<dbReference type="PIRSF" id="PIRSF000161">
    <property type="entry name" value="DHPR"/>
    <property type="match status" value="1"/>
</dbReference>
<comment type="function">
    <text evidence="13">Catalyzes the conversion of 4-hydroxy-tetrahydrodipicolinate (HTPA) to tetrahydrodipicolinate.</text>
</comment>
<keyword evidence="17" id="KW-1185">Reference proteome</keyword>
<comment type="caution">
    <text evidence="13">Was originally thought to be a dihydrodipicolinate reductase (DHDPR), catalyzing the conversion of dihydrodipicolinate to tetrahydrodipicolinate. However, it was shown in E.coli that the substrate of the enzymatic reaction is not dihydrodipicolinate (DHDP) but in fact (2S,4S)-4-hydroxy-2,3,4,5-tetrahydrodipicolinic acid (HTPA), the product released by the DapA-catalyzed reaction.</text>
</comment>
<comment type="catalytic activity">
    <reaction evidence="12 13">
        <text>(S)-2,3,4,5-tetrahydrodipicolinate + NAD(+) + H2O = (2S,4S)-4-hydroxy-2,3,4,5-tetrahydrodipicolinate + NADH + H(+)</text>
        <dbReference type="Rhea" id="RHEA:35323"/>
        <dbReference type="ChEBI" id="CHEBI:15377"/>
        <dbReference type="ChEBI" id="CHEBI:15378"/>
        <dbReference type="ChEBI" id="CHEBI:16845"/>
        <dbReference type="ChEBI" id="CHEBI:57540"/>
        <dbReference type="ChEBI" id="CHEBI:57945"/>
        <dbReference type="ChEBI" id="CHEBI:67139"/>
        <dbReference type="EC" id="1.17.1.8"/>
    </reaction>
</comment>
<dbReference type="Gene3D" id="3.40.50.720">
    <property type="entry name" value="NAD(P)-binding Rossmann-like Domain"/>
    <property type="match status" value="1"/>
</dbReference>
<feature type="domain" description="Dihydrodipicolinate reductase N-terminal" evidence="14">
    <location>
        <begin position="2"/>
        <end position="125"/>
    </location>
</feature>
<evidence type="ECO:0000313" key="17">
    <source>
        <dbReference type="Proteomes" id="UP001366166"/>
    </source>
</evidence>
<comment type="pathway">
    <text evidence="9 13">Amino-acid biosynthesis; L-lysine biosynthesis via DAP pathway; (S)-tetrahydrodipicolinate from L-aspartate: step 4/4.</text>
</comment>
<keyword evidence="7 13" id="KW-0520">NAD</keyword>
<keyword evidence="6 13" id="KW-0560">Oxidoreductase</keyword>
<dbReference type="GO" id="GO:0051287">
    <property type="term" value="F:NAD binding"/>
    <property type="evidence" value="ECO:0007669"/>
    <property type="project" value="UniProtKB-UniRule"/>
</dbReference>